<reference evidence="1" key="1">
    <citation type="submission" date="2022-06" db="EMBL/GenBank/DDBJ databases">
        <title>Lutimaribacter sp. EGI FJ00013, a novel bacterium isolated from a salt lake sediment enrichment.</title>
        <authorList>
            <person name="Gao L."/>
            <person name="Fang B.-Z."/>
            <person name="Li W.-J."/>
        </authorList>
    </citation>
    <scope>NUCLEOTIDE SEQUENCE</scope>
    <source>
        <strain evidence="1">EGI FJ00013</strain>
    </source>
</reference>
<organism evidence="1 2">
    <name type="scientific">Lutimaribacter degradans</name>
    <dbReference type="NCBI Taxonomy" id="2945989"/>
    <lineage>
        <taxon>Bacteria</taxon>
        <taxon>Pseudomonadati</taxon>
        <taxon>Pseudomonadota</taxon>
        <taxon>Alphaproteobacteria</taxon>
        <taxon>Rhodobacterales</taxon>
        <taxon>Roseobacteraceae</taxon>
        <taxon>Lutimaribacter</taxon>
    </lineage>
</organism>
<dbReference type="Proteomes" id="UP001203036">
    <property type="component" value="Unassembled WGS sequence"/>
</dbReference>
<sequence length="300" mass="32838">MNEIDEAGRVSASSPVTIVTVAYNSMAKMPDMLASVPPGTPVVVVDNGSSDLAALATLCDAHGATLIRNAENLGFGRACNQGADHAKTPFILFLNPDARLFPDTLDELLAAAERRPDVSAMNPRIEEADGRPHVKRKSHLMPRSEWMPRGWPAQDQEVSVLSGSAFFVRREAFESVGGFDPAIFLFHEDDDLALRLRRDVGPLYFARAARVVHLAGESSARTPRIAALKAWHMGRSRVYAARKHGQRGAGVKALVQAVVQLLSPDMLLSARKRAKNWAFFRGVLAEMLRPTRPGPERDMP</sequence>
<protein>
    <submittedName>
        <fullName evidence="1">Glycosyltransferase family 2 protein</fullName>
    </submittedName>
</protein>
<evidence type="ECO:0000313" key="2">
    <source>
        <dbReference type="Proteomes" id="UP001203036"/>
    </source>
</evidence>
<keyword evidence="2" id="KW-1185">Reference proteome</keyword>
<comment type="caution">
    <text evidence="1">The sequence shown here is derived from an EMBL/GenBank/DDBJ whole genome shotgun (WGS) entry which is preliminary data.</text>
</comment>
<name>A0ACC5ZVI9_9RHOB</name>
<accession>A0ACC5ZVI9</accession>
<evidence type="ECO:0000313" key="1">
    <source>
        <dbReference type="EMBL" id="MCM2561786.1"/>
    </source>
</evidence>
<proteinExistence type="predicted"/>
<dbReference type="EMBL" id="JAMQGO010000003">
    <property type="protein sequence ID" value="MCM2561786.1"/>
    <property type="molecule type" value="Genomic_DNA"/>
</dbReference>
<gene>
    <name evidence="1" type="ORF">M8744_06495</name>
</gene>